<comment type="caution">
    <text evidence="1">The sequence shown here is derived from an EMBL/GenBank/DDBJ whole genome shotgun (WGS) entry which is preliminary data.</text>
</comment>
<dbReference type="STRING" id="104452.A0A0L7LC93"/>
<organism evidence="1 2">
    <name type="scientific">Operophtera brumata</name>
    <name type="common">Winter moth</name>
    <name type="synonym">Phalaena brumata</name>
    <dbReference type="NCBI Taxonomy" id="104452"/>
    <lineage>
        <taxon>Eukaryota</taxon>
        <taxon>Metazoa</taxon>
        <taxon>Ecdysozoa</taxon>
        <taxon>Arthropoda</taxon>
        <taxon>Hexapoda</taxon>
        <taxon>Insecta</taxon>
        <taxon>Pterygota</taxon>
        <taxon>Neoptera</taxon>
        <taxon>Endopterygota</taxon>
        <taxon>Lepidoptera</taxon>
        <taxon>Glossata</taxon>
        <taxon>Ditrysia</taxon>
        <taxon>Geometroidea</taxon>
        <taxon>Geometridae</taxon>
        <taxon>Larentiinae</taxon>
        <taxon>Operophtera</taxon>
    </lineage>
</organism>
<reference evidence="1 2" key="1">
    <citation type="journal article" date="2015" name="Genome Biol. Evol.">
        <title>The genome of winter moth (Operophtera brumata) provides a genomic perspective on sexual dimorphism and phenology.</title>
        <authorList>
            <person name="Derks M.F."/>
            <person name="Smit S."/>
            <person name="Salis L."/>
            <person name="Schijlen E."/>
            <person name="Bossers A."/>
            <person name="Mateman C."/>
            <person name="Pijl A.S."/>
            <person name="de Ridder D."/>
            <person name="Groenen M.A."/>
            <person name="Visser M.E."/>
            <person name="Megens H.J."/>
        </authorList>
    </citation>
    <scope>NUCLEOTIDE SEQUENCE [LARGE SCALE GENOMIC DNA]</scope>
    <source>
        <strain evidence="1">WM2013NL</strain>
        <tissue evidence="1">Head and thorax</tissue>
    </source>
</reference>
<dbReference type="AlphaFoldDB" id="A0A0L7LC93"/>
<dbReference type="Gene3D" id="1.20.58.2190">
    <property type="match status" value="1"/>
</dbReference>
<evidence type="ECO:0000313" key="1">
    <source>
        <dbReference type="EMBL" id="KOB72821.1"/>
    </source>
</evidence>
<evidence type="ECO:0000313" key="2">
    <source>
        <dbReference type="Proteomes" id="UP000037510"/>
    </source>
</evidence>
<name>A0A0L7LC93_OPEBR</name>
<gene>
    <name evidence="1" type="ORF">OBRU01_11730</name>
</gene>
<dbReference type="InterPro" id="IPR036339">
    <property type="entry name" value="PUB-like_dom_sf"/>
</dbReference>
<dbReference type="EMBL" id="JTDY01001809">
    <property type="protein sequence ID" value="KOB72821.1"/>
    <property type="molecule type" value="Genomic_DNA"/>
</dbReference>
<accession>A0A0L7LC93</accession>
<keyword evidence="2" id="KW-1185">Reference proteome</keyword>
<proteinExistence type="predicted"/>
<protein>
    <submittedName>
        <fullName evidence="1">Uncharacterized protein</fullName>
    </submittedName>
</protein>
<dbReference type="SUPFAM" id="SSF143503">
    <property type="entry name" value="PUG domain-like"/>
    <property type="match status" value="1"/>
</dbReference>
<dbReference type="Proteomes" id="UP000037510">
    <property type="component" value="Unassembled WGS sequence"/>
</dbReference>
<sequence>MEYLSRAPHQCKFRLTETSKVFNRTVHELPEFNAHRAGLGWAAVARYAAHLLNQPWRKEYRLLRVRNKVFNRTVHELPEFNAHRAGLGWVAVVRYAAHLLN</sequence>